<name>A0A4V3D5H5_9GAMM</name>
<evidence type="ECO:0000313" key="2">
    <source>
        <dbReference type="Proteomes" id="UP000294575"/>
    </source>
</evidence>
<evidence type="ECO:0000313" key="1">
    <source>
        <dbReference type="EMBL" id="TDQ40107.1"/>
    </source>
</evidence>
<keyword evidence="2" id="KW-1185">Reference proteome</keyword>
<sequence>MAQLKTTRILAFWLVLCSFFVWDWLHSAPVNLRLESAIFALGSGQAPSGGHCASFGK</sequence>
<dbReference type="EMBL" id="SNYK01000001">
    <property type="protein sequence ID" value="TDQ40107.1"/>
    <property type="molecule type" value="Genomic_DNA"/>
</dbReference>
<dbReference type="AlphaFoldDB" id="A0A4V3D5H5"/>
<organism evidence="1 2">
    <name type="scientific">Thiopseudomonas denitrificans</name>
    <dbReference type="NCBI Taxonomy" id="1501432"/>
    <lineage>
        <taxon>Bacteria</taxon>
        <taxon>Pseudomonadati</taxon>
        <taxon>Pseudomonadota</taxon>
        <taxon>Gammaproteobacteria</taxon>
        <taxon>Pseudomonadales</taxon>
        <taxon>Pseudomonadaceae</taxon>
        <taxon>Thiopseudomonas</taxon>
    </lineage>
</organism>
<reference evidence="1 2" key="1">
    <citation type="submission" date="2019-03" db="EMBL/GenBank/DDBJ databases">
        <title>Genomic Encyclopedia of Type Strains, Phase IV (KMG-IV): sequencing the most valuable type-strain genomes for metagenomic binning, comparative biology and taxonomic classification.</title>
        <authorList>
            <person name="Goeker M."/>
        </authorList>
    </citation>
    <scope>NUCLEOTIDE SEQUENCE [LARGE SCALE GENOMIC DNA]</scope>
    <source>
        <strain evidence="1 2">DSM 28679</strain>
    </source>
</reference>
<dbReference type="RefSeq" id="WP_166627814.1">
    <property type="nucleotide sequence ID" value="NZ_LNJZ01000007.1"/>
</dbReference>
<protein>
    <submittedName>
        <fullName evidence="1">Uncharacterized protein</fullName>
    </submittedName>
</protein>
<comment type="caution">
    <text evidence="1">The sequence shown here is derived from an EMBL/GenBank/DDBJ whole genome shotgun (WGS) entry which is preliminary data.</text>
</comment>
<accession>A0A4V3D5H5</accession>
<gene>
    <name evidence="1" type="ORF">DFQ45_101241</name>
</gene>
<proteinExistence type="predicted"/>
<dbReference type="Proteomes" id="UP000294575">
    <property type="component" value="Unassembled WGS sequence"/>
</dbReference>